<feature type="region of interest" description="Disordered" evidence="1">
    <location>
        <begin position="28"/>
        <end position="55"/>
    </location>
</feature>
<protein>
    <submittedName>
        <fullName evidence="2">Uncharacterized protein</fullName>
    </submittedName>
</protein>
<evidence type="ECO:0000313" key="3">
    <source>
        <dbReference type="Proteomes" id="UP000704068"/>
    </source>
</evidence>
<gene>
    <name evidence="2" type="ORF">HXK21_09020</name>
</gene>
<dbReference type="AlphaFoldDB" id="A0A929X0T7"/>
<evidence type="ECO:0000313" key="2">
    <source>
        <dbReference type="EMBL" id="MBF0971156.1"/>
    </source>
</evidence>
<organism evidence="2 3">
    <name type="scientific">Alloprevotella tannerae</name>
    <dbReference type="NCBI Taxonomy" id="76122"/>
    <lineage>
        <taxon>Bacteria</taxon>
        <taxon>Pseudomonadati</taxon>
        <taxon>Bacteroidota</taxon>
        <taxon>Bacteroidia</taxon>
        <taxon>Bacteroidales</taxon>
        <taxon>Prevotellaceae</taxon>
        <taxon>Alloprevotella</taxon>
    </lineage>
</organism>
<accession>A0A929X0T7</accession>
<reference evidence="2" key="1">
    <citation type="submission" date="2020-04" db="EMBL/GenBank/DDBJ databases">
        <title>Deep metagenomics examines the oral microbiome during advanced dental caries in children, revealing novel taxa and co-occurrences with host molecules.</title>
        <authorList>
            <person name="Baker J.L."/>
            <person name="Morton J.T."/>
            <person name="Dinis M."/>
            <person name="Alvarez R."/>
            <person name="Tran N.C."/>
            <person name="Knight R."/>
            <person name="Edlund A."/>
        </authorList>
    </citation>
    <scope>NUCLEOTIDE SEQUENCE</scope>
    <source>
        <strain evidence="2">JCVI_34_bin.1</strain>
    </source>
</reference>
<comment type="caution">
    <text evidence="2">The sequence shown here is derived from an EMBL/GenBank/DDBJ whole genome shotgun (WGS) entry which is preliminary data.</text>
</comment>
<name>A0A929X0T7_9BACT</name>
<dbReference type="RefSeq" id="WP_303764721.1">
    <property type="nucleotide sequence ID" value="NZ_CAUOSC010000013.1"/>
</dbReference>
<proteinExistence type="predicted"/>
<dbReference type="EMBL" id="JABZGR010000044">
    <property type="protein sequence ID" value="MBF0971156.1"/>
    <property type="molecule type" value="Genomic_DNA"/>
</dbReference>
<evidence type="ECO:0000256" key="1">
    <source>
        <dbReference type="SAM" id="MobiDB-lite"/>
    </source>
</evidence>
<sequence>MKKKQLRKYCAPKCTSVYLATSRLLETSITGQHNPGKHATGPTSADASMEDWQEG</sequence>
<dbReference type="Proteomes" id="UP000704068">
    <property type="component" value="Unassembled WGS sequence"/>
</dbReference>